<keyword evidence="9" id="KW-0503">Monooxygenase</keyword>
<dbReference type="GO" id="GO:0004497">
    <property type="term" value="F:monooxygenase activity"/>
    <property type="evidence" value="ECO:0007669"/>
    <property type="project" value="UniProtKB-KW"/>
</dbReference>
<name>A0AA88VWW7_9ASTE</name>
<evidence type="ECO:0000313" key="11">
    <source>
        <dbReference type="EMBL" id="KAK3015483.1"/>
    </source>
</evidence>
<keyword evidence="4" id="KW-0812">Transmembrane</keyword>
<keyword evidence="5" id="KW-0479">Metal-binding</keyword>
<comment type="subcellular location">
    <subcellularLocation>
        <location evidence="1">Membrane</location>
    </subcellularLocation>
</comment>
<evidence type="ECO:0000256" key="9">
    <source>
        <dbReference type="ARBA" id="ARBA00023033"/>
    </source>
</evidence>
<dbReference type="GO" id="GO:0005506">
    <property type="term" value="F:iron ion binding"/>
    <property type="evidence" value="ECO:0007669"/>
    <property type="project" value="InterPro"/>
</dbReference>
<keyword evidence="7" id="KW-0560">Oxidoreductase</keyword>
<dbReference type="SUPFAM" id="SSF48264">
    <property type="entry name" value="Cytochrome P450"/>
    <property type="match status" value="1"/>
</dbReference>
<keyword evidence="6" id="KW-1133">Transmembrane helix</keyword>
<evidence type="ECO:0000313" key="12">
    <source>
        <dbReference type="Proteomes" id="UP001188597"/>
    </source>
</evidence>
<dbReference type="InterPro" id="IPR036396">
    <property type="entry name" value="Cyt_P450_sf"/>
</dbReference>
<protein>
    <submittedName>
        <fullName evidence="11">Uncharacterized protein</fullName>
    </submittedName>
</protein>
<evidence type="ECO:0000256" key="3">
    <source>
        <dbReference type="ARBA" id="ARBA00022617"/>
    </source>
</evidence>
<evidence type="ECO:0000256" key="5">
    <source>
        <dbReference type="ARBA" id="ARBA00022723"/>
    </source>
</evidence>
<dbReference type="InterPro" id="IPR050665">
    <property type="entry name" value="Cytochrome_P450_Monooxygen"/>
</dbReference>
<organism evidence="11 12">
    <name type="scientific">Escallonia herrerae</name>
    <dbReference type="NCBI Taxonomy" id="1293975"/>
    <lineage>
        <taxon>Eukaryota</taxon>
        <taxon>Viridiplantae</taxon>
        <taxon>Streptophyta</taxon>
        <taxon>Embryophyta</taxon>
        <taxon>Tracheophyta</taxon>
        <taxon>Spermatophyta</taxon>
        <taxon>Magnoliopsida</taxon>
        <taxon>eudicotyledons</taxon>
        <taxon>Gunneridae</taxon>
        <taxon>Pentapetalae</taxon>
        <taxon>asterids</taxon>
        <taxon>campanulids</taxon>
        <taxon>Escalloniales</taxon>
        <taxon>Escalloniaceae</taxon>
        <taxon>Escallonia</taxon>
    </lineage>
</organism>
<dbReference type="Pfam" id="PF00067">
    <property type="entry name" value="p450"/>
    <property type="match status" value="1"/>
</dbReference>
<evidence type="ECO:0000256" key="7">
    <source>
        <dbReference type="ARBA" id="ARBA00023002"/>
    </source>
</evidence>
<dbReference type="GO" id="GO:0020037">
    <property type="term" value="F:heme binding"/>
    <property type="evidence" value="ECO:0007669"/>
    <property type="project" value="InterPro"/>
</dbReference>
<keyword evidence="10" id="KW-0472">Membrane</keyword>
<evidence type="ECO:0000256" key="6">
    <source>
        <dbReference type="ARBA" id="ARBA00022989"/>
    </source>
</evidence>
<dbReference type="GO" id="GO:0016020">
    <property type="term" value="C:membrane"/>
    <property type="evidence" value="ECO:0007669"/>
    <property type="project" value="UniProtKB-SubCell"/>
</dbReference>
<evidence type="ECO:0000256" key="1">
    <source>
        <dbReference type="ARBA" id="ARBA00004370"/>
    </source>
</evidence>
<dbReference type="PANTHER" id="PTHR24282">
    <property type="entry name" value="CYTOCHROME P450 FAMILY MEMBER"/>
    <property type="match status" value="1"/>
</dbReference>
<dbReference type="Proteomes" id="UP001188597">
    <property type="component" value="Unassembled WGS sequence"/>
</dbReference>
<accession>A0AA88VWW7</accession>
<dbReference type="PANTHER" id="PTHR24282:SF211">
    <property type="entry name" value="CYTOCHROME P450-RELATED"/>
    <property type="match status" value="1"/>
</dbReference>
<keyword evidence="8" id="KW-0408">Iron</keyword>
<evidence type="ECO:0000256" key="8">
    <source>
        <dbReference type="ARBA" id="ARBA00023004"/>
    </source>
</evidence>
<dbReference type="EMBL" id="JAVXUP010001142">
    <property type="protein sequence ID" value="KAK3015483.1"/>
    <property type="molecule type" value="Genomic_DNA"/>
</dbReference>
<comment type="similarity">
    <text evidence="2">Belongs to the cytochrome P450 family.</text>
</comment>
<gene>
    <name evidence="11" type="ORF">RJ639_005788</name>
</gene>
<reference evidence="11" key="1">
    <citation type="submission" date="2022-12" db="EMBL/GenBank/DDBJ databases">
        <title>Draft genome assemblies for two species of Escallonia (Escalloniales).</title>
        <authorList>
            <person name="Chanderbali A."/>
            <person name="Dervinis C."/>
            <person name="Anghel I."/>
            <person name="Soltis D."/>
            <person name="Soltis P."/>
            <person name="Zapata F."/>
        </authorList>
    </citation>
    <scope>NUCLEOTIDE SEQUENCE</scope>
    <source>
        <strain evidence="11">UCBG64.0493</strain>
        <tissue evidence="11">Leaf</tissue>
    </source>
</reference>
<dbReference type="AlphaFoldDB" id="A0AA88VWW7"/>
<sequence length="177" mass="19987">MAHRLWYIDCGMAPEGQQLHLSPSIHAQQLLTKLLLCISNGNAVWDSLCGDPSMVEDRRKGEEEADSITVSMIINETLRLYLPVVMLTRQTSENVKLGSLDIPAKTEFYLALTVVHHDTEIWGEYANEFNLMRTQNDPDLFWDSMSSAIPNTVHGGNRAGDHSKEFMAAIVKSWRQI</sequence>
<evidence type="ECO:0000256" key="2">
    <source>
        <dbReference type="ARBA" id="ARBA00010617"/>
    </source>
</evidence>
<dbReference type="GO" id="GO:0016705">
    <property type="term" value="F:oxidoreductase activity, acting on paired donors, with incorporation or reduction of molecular oxygen"/>
    <property type="evidence" value="ECO:0007669"/>
    <property type="project" value="InterPro"/>
</dbReference>
<dbReference type="Gene3D" id="1.10.630.10">
    <property type="entry name" value="Cytochrome P450"/>
    <property type="match status" value="1"/>
</dbReference>
<keyword evidence="12" id="KW-1185">Reference proteome</keyword>
<keyword evidence="3" id="KW-0349">Heme</keyword>
<comment type="caution">
    <text evidence="11">The sequence shown here is derived from an EMBL/GenBank/DDBJ whole genome shotgun (WGS) entry which is preliminary data.</text>
</comment>
<dbReference type="InterPro" id="IPR001128">
    <property type="entry name" value="Cyt_P450"/>
</dbReference>
<evidence type="ECO:0000256" key="4">
    <source>
        <dbReference type="ARBA" id="ARBA00022692"/>
    </source>
</evidence>
<proteinExistence type="inferred from homology"/>
<evidence type="ECO:0000256" key="10">
    <source>
        <dbReference type="ARBA" id="ARBA00023136"/>
    </source>
</evidence>